<keyword evidence="4 6" id="KW-0479">Metal-binding</keyword>
<keyword evidence="5 6" id="KW-0408">Iron</keyword>
<dbReference type="GO" id="GO:0005506">
    <property type="term" value="F:iron ion binding"/>
    <property type="evidence" value="ECO:0007669"/>
    <property type="project" value="InterPro"/>
</dbReference>
<evidence type="ECO:0000256" key="4">
    <source>
        <dbReference type="ARBA" id="ARBA00022723"/>
    </source>
</evidence>
<gene>
    <name evidence="9" type="ORF">JMJ77_015146</name>
</gene>
<feature type="binding site" description="axial binding residue" evidence="6">
    <location>
        <position position="498"/>
    </location>
    <ligand>
        <name>heme</name>
        <dbReference type="ChEBI" id="CHEBI:30413"/>
    </ligand>
    <ligandPart>
        <name>Fe</name>
        <dbReference type="ChEBI" id="CHEBI:18248"/>
    </ligandPart>
</feature>
<dbReference type="FunFam" id="1.10.630.10:FF:000159">
    <property type="entry name" value="Isotrichodermin C-15 hydroxylase"/>
    <property type="match status" value="1"/>
</dbReference>
<keyword evidence="8" id="KW-0812">Transmembrane</keyword>
<dbReference type="PRINTS" id="PR00385">
    <property type="entry name" value="P450"/>
</dbReference>
<dbReference type="PROSITE" id="PS00086">
    <property type="entry name" value="CYTOCHROME_P450"/>
    <property type="match status" value="1"/>
</dbReference>
<evidence type="ECO:0000256" key="6">
    <source>
        <dbReference type="PIRSR" id="PIRSR602401-1"/>
    </source>
</evidence>
<reference evidence="9" key="1">
    <citation type="submission" date="2021-05" db="EMBL/GenBank/DDBJ databases">
        <title>Comparative genomics of three Colletotrichum scovillei strains and genetic complementation revealed genes involved fungal growth and virulence on chili pepper.</title>
        <authorList>
            <person name="Hsieh D.-K."/>
            <person name="Chuang S.-C."/>
            <person name="Chen C.-Y."/>
            <person name="Chao Y.-T."/>
            <person name="Lu M.-Y.J."/>
            <person name="Lee M.-H."/>
            <person name="Shih M.-C."/>
        </authorList>
    </citation>
    <scope>NUCLEOTIDE SEQUENCE</scope>
    <source>
        <strain evidence="9">Coll-153</strain>
    </source>
</reference>
<dbReference type="GO" id="GO:0020037">
    <property type="term" value="F:heme binding"/>
    <property type="evidence" value="ECO:0007669"/>
    <property type="project" value="InterPro"/>
</dbReference>
<evidence type="ECO:0000256" key="2">
    <source>
        <dbReference type="ARBA" id="ARBA00010617"/>
    </source>
</evidence>
<dbReference type="OrthoDB" id="1470350at2759"/>
<evidence type="ECO:0000313" key="10">
    <source>
        <dbReference type="Proteomes" id="UP000699042"/>
    </source>
</evidence>
<dbReference type="InterPro" id="IPR050121">
    <property type="entry name" value="Cytochrome_P450_monoxygenase"/>
</dbReference>
<dbReference type="PANTHER" id="PTHR24305:SF210">
    <property type="entry name" value="CYTOCHROME P450 MONOOXYGENASE ASQL-RELATED"/>
    <property type="match status" value="1"/>
</dbReference>
<keyword evidence="8" id="KW-1133">Transmembrane helix</keyword>
<dbReference type="GO" id="GO:0004497">
    <property type="term" value="F:monooxygenase activity"/>
    <property type="evidence" value="ECO:0007669"/>
    <property type="project" value="UniProtKB-KW"/>
</dbReference>
<protein>
    <submittedName>
        <fullName evidence="9">Cytochrome P450</fullName>
    </submittedName>
</protein>
<dbReference type="InterPro" id="IPR002401">
    <property type="entry name" value="Cyt_P450_E_grp-I"/>
</dbReference>
<dbReference type="PANTHER" id="PTHR24305">
    <property type="entry name" value="CYTOCHROME P450"/>
    <property type="match status" value="1"/>
</dbReference>
<name>A0A9P7U8U4_9PEZI</name>
<dbReference type="InterPro" id="IPR017972">
    <property type="entry name" value="Cyt_P450_CS"/>
</dbReference>
<dbReference type="InterPro" id="IPR036396">
    <property type="entry name" value="Cyt_P450_sf"/>
</dbReference>
<keyword evidence="3 6" id="KW-0349">Heme</keyword>
<evidence type="ECO:0000256" key="3">
    <source>
        <dbReference type="ARBA" id="ARBA00022617"/>
    </source>
</evidence>
<keyword evidence="7" id="KW-0503">Monooxygenase</keyword>
<evidence type="ECO:0000256" key="5">
    <source>
        <dbReference type="ARBA" id="ARBA00023004"/>
    </source>
</evidence>
<comment type="caution">
    <text evidence="9">The sequence shown here is derived from an EMBL/GenBank/DDBJ whole genome shotgun (WGS) entry which is preliminary data.</text>
</comment>
<dbReference type="CDD" id="cd11058">
    <property type="entry name" value="CYP60B-like"/>
    <property type="match status" value="1"/>
</dbReference>
<accession>A0A9P7U8U4</accession>
<dbReference type="EMBL" id="JAESDN010000008">
    <property type="protein sequence ID" value="KAG7046929.1"/>
    <property type="molecule type" value="Genomic_DNA"/>
</dbReference>
<proteinExistence type="inferred from homology"/>
<dbReference type="Proteomes" id="UP000699042">
    <property type="component" value="Unassembled WGS sequence"/>
</dbReference>
<comment type="similarity">
    <text evidence="2 7">Belongs to the cytochrome P450 family.</text>
</comment>
<evidence type="ECO:0000256" key="1">
    <source>
        <dbReference type="ARBA" id="ARBA00001971"/>
    </source>
</evidence>
<dbReference type="GO" id="GO:0016705">
    <property type="term" value="F:oxidoreductase activity, acting on paired donors, with incorporation or reduction of molecular oxygen"/>
    <property type="evidence" value="ECO:0007669"/>
    <property type="project" value="InterPro"/>
</dbReference>
<keyword evidence="10" id="KW-1185">Reference proteome</keyword>
<comment type="cofactor">
    <cofactor evidence="1 6">
        <name>heme</name>
        <dbReference type="ChEBI" id="CHEBI:30413"/>
    </cofactor>
</comment>
<evidence type="ECO:0000256" key="8">
    <source>
        <dbReference type="SAM" id="Phobius"/>
    </source>
</evidence>
<dbReference type="Pfam" id="PF00067">
    <property type="entry name" value="p450"/>
    <property type="match status" value="1"/>
</dbReference>
<dbReference type="PRINTS" id="PR00463">
    <property type="entry name" value="EP450I"/>
</dbReference>
<dbReference type="SUPFAM" id="SSF48264">
    <property type="entry name" value="Cytochrome P450"/>
    <property type="match status" value="1"/>
</dbReference>
<feature type="transmembrane region" description="Helical" evidence="8">
    <location>
        <begin position="43"/>
        <end position="64"/>
    </location>
</feature>
<evidence type="ECO:0000256" key="7">
    <source>
        <dbReference type="RuleBase" id="RU000461"/>
    </source>
</evidence>
<evidence type="ECO:0000313" key="9">
    <source>
        <dbReference type="EMBL" id="KAG7046929.1"/>
    </source>
</evidence>
<dbReference type="AlphaFoldDB" id="A0A9P7U8U4"/>
<sequence>MRQTGGVRRFEPSHRVRIRSNGSLDNGSCNKYLANMALNYGSIALYMIEITITYYFLLGIYNVYFHPLRHYPGPVLWRFSPVPKNIYLLTGRYAAKAREIHETYSGAVRVAPNELSYIQPQAWKDILGRPLKSEMAKDIRFFGGENFGRDSLVTTTPEDHTRQRRIFTHAFSNTALKAQEPLLVNYADQMIEAMGALAERQHQQAHDGEGESDGLGSVNIVDLYNFATFDIMADLTFGEPLLLLKRGDYTPWVRNVFAGLKFVIYGLVFLEIPVLGPLVQAVTSAPLKKKAQEHTDFAGQLVDRRLRERQAHPKPDIWSFVLKHNDGGSDDDRVKSNEKGLSDREMHANAAMFMVAGTETSGTVLSGTTYYLLRNPRVYDILTREIRAAFARTEDICVDGLVRLEYLTAVLMEGLRLYNPGGAGMPRIVPRGGAEVYGEYIPEGTLVSVNPYSAFTNPENWARPNEFVPERWIHTDAPEWKDDKRDVHEPFSYGPRNCLGKNLAWLELRLLLAKTLWHYDLALCPGMKSWVEQRNYITWEKGPLMVKLKPVQRDG</sequence>
<dbReference type="InterPro" id="IPR001128">
    <property type="entry name" value="Cyt_P450"/>
</dbReference>
<organism evidence="9 10">
    <name type="scientific">Colletotrichum scovillei</name>
    <dbReference type="NCBI Taxonomy" id="1209932"/>
    <lineage>
        <taxon>Eukaryota</taxon>
        <taxon>Fungi</taxon>
        <taxon>Dikarya</taxon>
        <taxon>Ascomycota</taxon>
        <taxon>Pezizomycotina</taxon>
        <taxon>Sordariomycetes</taxon>
        <taxon>Hypocreomycetidae</taxon>
        <taxon>Glomerellales</taxon>
        <taxon>Glomerellaceae</taxon>
        <taxon>Colletotrichum</taxon>
        <taxon>Colletotrichum acutatum species complex</taxon>
    </lineage>
</organism>
<keyword evidence="7" id="KW-0560">Oxidoreductase</keyword>
<dbReference type="Gene3D" id="1.10.630.10">
    <property type="entry name" value="Cytochrome P450"/>
    <property type="match status" value="1"/>
</dbReference>
<keyword evidence="8" id="KW-0472">Membrane</keyword>